<dbReference type="InterPro" id="IPR018763">
    <property type="entry name" value="DUF2334"/>
</dbReference>
<reference evidence="2 3" key="1">
    <citation type="submission" date="2022-10" db="EMBL/GenBank/DDBJ databases">
        <title>Janthinobacterium sp. hw3 Genome sequencing.</title>
        <authorList>
            <person name="Park S."/>
        </authorList>
    </citation>
    <scope>NUCLEOTIDE SEQUENCE [LARGE SCALE GENOMIC DNA]</scope>
    <source>
        <strain evidence="3">hw3</strain>
    </source>
</reference>
<feature type="chain" id="PRO_5047373128" evidence="1">
    <location>
        <begin position="26"/>
        <end position="545"/>
    </location>
</feature>
<evidence type="ECO:0000313" key="3">
    <source>
        <dbReference type="Proteomes" id="UP001221208"/>
    </source>
</evidence>
<dbReference type="Proteomes" id="UP001221208">
    <property type="component" value="Unassembled WGS sequence"/>
</dbReference>
<dbReference type="CDD" id="cd10923">
    <property type="entry name" value="CE4_COG5298"/>
    <property type="match status" value="1"/>
</dbReference>
<comment type="caution">
    <text evidence="2">The sequence shown here is derived from an EMBL/GenBank/DDBJ whole genome shotgun (WGS) entry which is preliminary data.</text>
</comment>
<keyword evidence="1" id="KW-0732">Signal</keyword>
<evidence type="ECO:0000313" key="2">
    <source>
        <dbReference type="EMBL" id="MDC8758285.1"/>
    </source>
</evidence>
<dbReference type="RefSeq" id="WP_273670962.1">
    <property type="nucleotide sequence ID" value="NZ_JAQQXR010000004.1"/>
</dbReference>
<proteinExistence type="predicted"/>
<gene>
    <name evidence="2" type="ORF">OIK44_11860</name>
</gene>
<sequence>MQRFLSALASIMLGLLFCLGGNAYASTTMNALILYDAPPGGDYEKLGLIYTIMLKNLLGHFAGTVVEMPVQNYVAGQTENYTSIFYIGSNYDNPLPAAFLQDVTTTSKTVVWFRSNIWQLAWNGAYNFTSNFGMTFTGLRGLNAAPTSTNPAPGFFDTVRYKNRDFVKYYKYNSSTGTINADPEVGVMEIVDTLKASSVVPVKNSGTGEQIPYLTRAKHLWYFADMPFTYIGPRDRYLVLADVLHDILDIDHPQSHKAMVRLEDIDALVNPANVKKLSDFLYRRHIPFSLAAIPLYMDPLGRYNGGVPRTIPLSQASNLQTALNYAISRRGEVVQHGYTHQYSNVPNPHSAVTGDDLEFWDFVHNTPLPEDSLAYAAGRIQAGMNDLLAHGYTPVAWETPHYQGSALSMRATPAIYPKTYHRAVYYTADTPDFNAAQGRDFSAGQFFPYIILKDHYGQKILPENLGNIAYDLSALFPDSSDVYSWQDIYTNAQYALAVRDGFASFFYHPFLLEPSLNLPALQDFKTLILAISALGYTWTSPSALP</sequence>
<feature type="signal peptide" evidence="1">
    <location>
        <begin position="1"/>
        <end position="25"/>
    </location>
</feature>
<dbReference type="Pfam" id="PF10096">
    <property type="entry name" value="DUF2334"/>
    <property type="match status" value="1"/>
</dbReference>
<accession>A0ABT5JZZ3</accession>
<dbReference type="EMBL" id="JAQQXR010000004">
    <property type="protein sequence ID" value="MDC8758285.1"/>
    <property type="molecule type" value="Genomic_DNA"/>
</dbReference>
<name>A0ABT5JZZ3_9BURK</name>
<keyword evidence="3" id="KW-1185">Reference proteome</keyword>
<evidence type="ECO:0000256" key="1">
    <source>
        <dbReference type="SAM" id="SignalP"/>
    </source>
</evidence>
<organism evidence="2 3">
    <name type="scientific">Janthinobacterium fluminis</name>
    <dbReference type="NCBI Taxonomy" id="2987524"/>
    <lineage>
        <taxon>Bacteria</taxon>
        <taxon>Pseudomonadati</taxon>
        <taxon>Pseudomonadota</taxon>
        <taxon>Betaproteobacteria</taxon>
        <taxon>Burkholderiales</taxon>
        <taxon>Oxalobacteraceae</taxon>
        <taxon>Janthinobacterium</taxon>
    </lineage>
</organism>
<protein>
    <submittedName>
        <fullName evidence="2">DUF2334 domain-containing protein</fullName>
    </submittedName>
</protein>